<keyword evidence="4" id="KW-1185">Reference proteome</keyword>
<protein>
    <submittedName>
        <fullName evidence="2 3">Uncharacterized protein</fullName>
    </submittedName>
</protein>
<dbReference type="eggNOG" id="KOG2877">
    <property type="taxonomic scope" value="Eukaryota"/>
</dbReference>
<evidence type="ECO:0000313" key="2">
    <source>
        <dbReference type="EMBL" id="AQK63644.1"/>
    </source>
</evidence>
<evidence type="ECO:0000313" key="4">
    <source>
        <dbReference type="Proteomes" id="UP000007305"/>
    </source>
</evidence>
<accession>A0A1D6GJV8</accession>
<gene>
    <name evidence="2" type="ORF">ZEAMMB73_Zm00001d013482</name>
</gene>
<evidence type="ECO:0000256" key="1">
    <source>
        <dbReference type="SAM" id="MobiDB-lite"/>
    </source>
</evidence>
<reference evidence="3" key="4">
    <citation type="submission" date="2021-05" db="UniProtKB">
        <authorList>
            <consortium name="EnsemblPlants"/>
        </authorList>
    </citation>
    <scope>IDENTIFICATION</scope>
    <source>
        <strain evidence="3">cv. B73</strain>
    </source>
</reference>
<dbReference type="PaxDb" id="4577-GRMZM2G402039_P01"/>
<sequence length="202" mass="21152">MAVAQQHHIKALTPTWFLVKVTPAPAPREGGKKAAYSPLLLSPAVWQRAQNEKERDEDGPERAAGGLPVSPRVGCMGQVKGRRRIGCSSARGPAPPRGSGSGSGCRGAGGKVASLVLGMFGMRRRNARRASRACAKVRDVPRGGGAASAPGSTRGVRRGAAVSVDVFDPPLPVVRRPVTDGNAPSLWERRRGGRALEGLQLT</sequence>
<dbReference type="AlphaFoldDB" id="A0A1D6GJV8"/>
<feature type="region of interest" description="Disordered" evidence="1">
    <location>
        <begin position="131"/>
        <end position="158"/>
    </location>
</feature>
<dbReference type="EnsemblPlants" id="Zm00001eb216790_T001">
    <property type="protein sequence ID" value="Zm00001eb216790_P001"/>
    <property type="gene ID" value="Zm00001eb216790"/>
</dbReference>
<feature type="region of interest" description="Disordered" evidence="1">
    <location>
        <begin position="48"/>
        <end position="107"/>
    </location>
</feature>
<evidence type="ECO:0000313" key="3">
    <source>
        <dbReference type="EnsemblPlants" id="Zm00001eb216790_P001"/>
    </source>
</evidence>
<name>A0A1D6GJV8_MAIZE</name>
<dbReference type="PANTHER" id="PTHR36323">
    <property type="entry name" value="MYOTUBULARIN-LIKE PROTEIN"/>
    <property type="match status" value="1"/>
</dbReference>
<feature type="region of interest" description="Disordered" evidence="1">
    <location>
        <begin position="175"/>
        <end position="202"/>
    </location>
</feature>
<reference evidence="2" key="2">
    <citation type="submission" date="2015-12" db="EMBL/GenBank/DDBJ databases">
        <title>Update maize B73 reference genome by single molecule sequencing technologies.</title>
        <authorList>
            <consortium name="Maize Genome Sequencing Project"/>
            <person name="Ware D."/>
        </authorList>
    </citation>
    <scope>NUCLEOTIDE SEQUENCE</scope>
    <source>
        <tissue evidence="2">Seedling</tissue>
    </source>
</reference>
<proteinExistence type="predicted"/>
<reference evidence="4" key="1">
    <citation type="journal article" date="2009" name="Science">
        <title>The B73 maize genome: complexity, diversity, and dynamics.</title>
        <authorList>
            <person name="Schnable P.S."/>
            <person name="Ware D."/>
            <person name="Fulton R.S."/>
            <person name="Stein J.C."/>
            <person name="Wei F."/>
            <person name="Pasternak S."/>
            <person name="Liang C."/>
            <person name="Zhang J."/>
            <person name="Fulton L."/>
            <person name="Graves T.A."/>
            <person name="Minx P."/>
            <person name="Reily A.D."/>
            <person name="Courtney L."/>
            <person name="Kruchowski S.S."/>
            <person name="Tomlinson C."/>
            <person name="Strong C."/>
            <person name="Delehaunty K."/>
            <person name="Fronick C."/>
            <person name="Courtney B."/>
            <person name="Rock S.M."/>
            <person name="Belter E."/>
            <person name="Du F."/>
            <person name="Kim K."/>
            <person name="Abbott R.M."/>
            <person name="Cotton M."/>
            <person name="Levy A."/>
            <person name="Marchetto P."/>
            <person name="Ochoa K."/>
            <person name="Jackson S.M."/>
            <person name="Gillam B."/>
            <person name="Chen W."/>
            <person name="Yan L."/>
            <person name="Higginbotham J."/>
            <person name="Cardenas M."/>
            <person name="Waligorski J."/>
            <person name="Applebaum E."/>
            <person name="Phelps L."/>
            <person name="Falcone J."/>
            <person name="Kanchi K."/>
            <person name="Thane T."/>
            <person name="Scimone A."/>
            <person name="Thane N."/>
            <person name="Henke J."/>
            <person name="Wang T."/>
            <person name="Ruppert J."/>
            <person name="Shah N."/>
            <person name="Rotter K."/>
            <person name="Hodges J."/>
            <person name="Ingenthron E."/>
            <person name="Cordes M."/>
            <person name="Kohlberg S."/>
            <person name="Sgro J."/>
            <person name="Delgado B."/>
            <person name="Mead K."/>
            <person name="Chinwalla A."/>
            <person name="Leonard S."/>
            <person name="Crouse K."/>
            <person name="Collura K."/>
            <person name="Kudrna D."/>
            <person name="Currie J."/>
            <person name="He R."/>
            <person name="Angelova A."/>
            <person name="Rajasekar S."/>
            <person name="Mueller T."/>
            <person name="Lomeli R."/>
            <person name="Scara G."/>
            <person name="Ko A."/>
            <person name="Delaney K."/>
            <person name="Wissotski M."/>
            <person name="Lopez G."/>
            <person name="Campos D."/>
            <person name="Braidotti M."/>
            <person name="Ashley E."/>
            <person name="Golser W."/>
            <person name="Kim H."/>
            <person name="Lee S."/>
            <person name="Lin J."/>
            <person name="Dujmic Z."/>
            <person name="Kim W."/>
            <person name="Talag J."/>
            <person name="Zuccolo A."/>
            <person name="Fan C."/>
            <person name="Sebastian A."/>
            <person name="Kramer M."/>
            <person name="Spiegel L."/>
            <person name="Nascimento L."/>
            <person name="Zutavern T."/>
            <person name="Miller B."/>
            <person name="Ambroise C."/>
            <person name="Muller S."/>
            <person name="Spooner W."/>
            <person name="Narechania A."/>
            <person name="Ren L."/>
            <person name="Wei S."/>
            <person name="Kumari S."/>
            <person name="Faga B."/>
            <person name="Levy M.J."/>
            <person name="McMahan L."/>
            <person name="Van Buren P."/>
            <person name="Vaughn M.W."/>
            <person name="Ying K."/>
            <person name="Yeh C.-T."/>
            <person name="Emrich S.J."/>
            <person name="Jia Y."/>
            <person name="Kalyanaraman A."/>
            <person name="Hsia A.-P."/>
            <person name="Barbazuk W.B."/>
            <person name="Baucom R.S."/>
            <person name="Brutnell T.P."/>
            <person name="Carpita N.C."/>
            <person name="Chaparro C."/>
            <person name="Chia J.-M."/>
            <person name="Deragon J.-M."/>
            <person name="Estill J.C."/>
            <person name="Fu Y."/>
            <person name="Jeddeloh J.A."/>
            <person name="Han Y."/>
            <person name="Lee H."/>
            <person name="Li P."/>
            <person name="Lisch D.R."/>
            <person name="Liu S."/>
            <person name="Liu Z."/>
            <person name="Nagel D.H."/>
            <person name="McCann M.C."/>
            <person name="SanMiguel P."/>
            <person name="Myers A.M."/>
            <person name="Nettleton D."/>
            <person name="Nguyen J."/>
            <person name="Penning B.W."/>
            <person name="Ponnala L."/>
            <person name="Schneider K.L."/>
            <person name="Schwartz D.C."/>
            <person name="Sharma A."/>
            <person name="Soderlund C."/>
            <person name="Springer N.M."/>
            <person name="Sun Q."/>
            <person name="Wang H."/>
            <person name="Waterman M."/>
            <person name="Westerman R."/>
            <person name="Wolfgruber T.K."/>
            <person name="Yang L."/>
            <person name="Yu Y."/>
            <person name="Zhang L."/>
            <person name="Zhou S."/>
            <person name="Zhu Q."/>
            <person name="Bennetzen J.L."/>
            <person name="Dawe R.K."/>
            <person name="Jiang J."/>
            <person name="Jiang N."/>
            <person name="Presting G.G."/>
            <person name="Wessler S.R."/>
            <person name="Aluru S."/>
            <person name="Martienssen R.A."/>
            <person name="Clifton S.W."/>
            <person name="McCombie W.R."/>
            <person name="Wing R.A."/>
            <person name="Wilson R.K."/>
        </authorList>
    </citation>
    <scope>NUCLEOTIDE SEQUENCE [LARGE SCALE GENOMIC DNA]</scope>
    <source>
        <strain evidence="4">cv. B73</strain>
    </source>
</reference>
<dbReference type="ExpressionAtlas" id="A0A1D6GJV8">
    <property type="expression patterns" value="baseline and differential"/>
</dbReference>
<organism evidence="2">
    <name type="scientific">Zea mays</name>
    <name type="common">Maize</name>
    <dbReference type="NCBI Taxonomy" id="4577"/>
    <lineage>
        <taxon>Eukaryota</taxon>
        <taxon>Viridiplantae</taxon>
        <taxon>Streptophyta</taxon>
        <taxon>Embryophyta</taxon>
        <taxon>Tracheophyta</taxon>
        <taxon>Spermatophyta</taxon>
        <taxon>Magnoliopsida</taxon>
        <taxon>Liliopsida</taxon>
        <taxon>Poales</taxon>
        <taxon>Poaceae</taxon>
        <taxon>PACMAD clade</taxon>
        <taxon>Panicoideae</taxon>
        <taxon>Andropogonodae</taxon>
        <taxon>Andropogoneae</taxon>
        <taxon>Tripsacinae</taxon>
        <taxon>Zea</taxon>
    </lineage>
</organism>
<reference evidence="3" key="3">
    <citation type="submission" date="2019-07" db="EMBL/GenBank/DDBJ databases">
        <authorList>
            <person name="Seetharam A."/>
            <person name="Woodhouse M."/>
            <person name="Cannon E."/>
        </authorList>
    </citation>
    <scope>NUCLEOTIDE SEQUENCE [LARGE SCALE GENOMIC DNA]</scope>
    <source>
        <strain evidence="3">cv. B73</strain>
    </source>
</reference>
<dbReference type="Gramene" id="Zm00001eb216790_T001">
    <property type="protein sequence ID" value="Zm00001eb216790_P001"/>
    <property type="gene ID" value="Zm00001eb216790"/>
</dbReference>
<dbReference type="Proteomes" id="UP000007305">
    <property type="component" value="Chromosome 5"/>
</dbReference>
<dbReference type="EMBL" id="CM000781">
    <property type="protein sequence ID" value="AQK63644.1"/>
    <property type="molecule type" value="Genomic_DNA"/>
</dbReference>
<dbReference type="FunCoup" id="A0A1D6GJV8">
    <property type="interactions" value="42"/>
</dbReference>
<dbReference type="PANTHER" id="PTHR36323:SF1">
    <property type="entry name" value="MYOTUBULARIN-LIKE PROTEIN"/>
    <property type="match status" value="1"/>
</dbReference>
<dbReference type="OMA" id="TIQQHHI"/>